<dbReference type="Proteomes" id="UP000265140">
    <property type="component" value="Chromosome 3"/>
</dbReference>
<keyword evidence="3 7" id="KW-1133">Transmembrane helix</keyword>
<evidence type="ECO:0000313" key="10">
    <source>
        <dbReference type="Proteomes" id="UP000265140"/>
    </source>
</evidence>
<dbReference type="SMART" id="SM00409">
    <property type="entry name" value="IG"/>
    <property type="match status" value="1"/>
</dbReference>
<evidence type="ECO:0000256" key="7">
    <source>
        <dbReference type="SAM" id="Phobius"/>
    </source>
</evidence>
<dbReference type="InterPro" id="IPR003597">
    <property type="entry name" value="Ig_C1-set"/>
</dbReference>
<protein>
    <recommendedName>
        <fullName evidence="8">Ig-like domain-containing protein</fullName>
    </recommendedName>
</protein>
<accession>A0AAY5L340</accession>
<keyword evidence="6" id="KW-0393">Immunoglobulin domain</keyword>
<reference evidence="9" key="2">
    <citation type="submission" date="2025-08" db="UniProtKB">
        <authorList>
            <consortium name="Ensembl"/>
        </authorList>
    </citation>
    <scope>IDENTIFICATION</scope>
</reference>
<organism evidence="9 10">
    <name type="scientific">Esox lucius</name>
    <name type="common">Northern pike</name>
    <dbReference type="NCBI Taxonomy" id="8010"/>
    <lineage>
        <taxon>Eukaryota</taxon>
        <taxon>Metazoa</taxon>
        <taxon>Chordata</taxon>
        <taxon>Craniata</taxon>
        <taxon>Vertebrata</taxon>
        <taxon>Euteleostomi</taxon>
        <taxon>Actinopterygii</taxon>
        <taxon>Neopterygii</taxon>
        <taxon>Teleostei</taxon>
        <taxon>Protacanthopterygii</taxon>
        <taxon>Esociformes</taxon>
        <taxon>Esocidae</taxon>
        <taxon>Esox</taxon>
    </lineage>
</organism>
<keyword evidence="5" id="KW-0675">Receptor</keyword>
<keyword evidence="4 7" id="KW-0472">Membrane</keyword>
<dbReference type="InterPro" id="IPR013783">
    <property type="entry name" value="Ig-like_fold"/>
</dbReference>
<name>A0AAY5L340_ESOLU</name>
<evidence type="ECO:0000256" key="2">
    <source>
        <dbReference type="ARBA" id="ARBA00022692"/>
    </source>
</evidence>
<reference evidence="9" key="3">
    <citation type="submission" date="2025-09" db="UniProtKB">
        <authorList>
            <consortium name="Ensembl"/>
        </authorList>
    </citation>
    <scope>IDENTIFICATION</scope>
</reference>
<evidence type="ECO:0000256" key="1">
    <source>
        <dbReference type="ARBA" id="ARBA00004370"/>
    </source>
</evidence>
<dbReference type="PROSITE" id="PS50835">
    <property type="entry name" value="IG_LIKE"/>
    <property type="match status" value="2"/>
</dbReference>
<feature type="domain" description="Ig-like" evidence="8">
    <location>
        <begin position="35"/>
        <end position="91"/>
    </location>
</feature>
<evidence type="ECO:0000256" key="6">
    <source>
        <dbReference type="ARBA" id="ARBA00023319"/>
    </source>
</evidence>
<dbReference type="GeneTree" id="ENSGT01040000240838"/>
<dbReference type="AlphaFoldDB" id="A0AAY5L340"/>
<feature type="domain" description="Ig-like" evidence="8">
    <location>
        <begin position="92"/>
        <end position="205"/>
    </location>
</feature>
<proteinExistence type="predicted"/>
<dbReference type="InterPro" id="IPR003599">
    <property type="entry name" value="Ig_sub"/>
</dbReference>
<dbReference type="GO" id="GO:0016020">
    <property type="term" value="C:membrane"/>
    <property type="evidence" value="ECO:0007669"/>
    <property type="project" value="UniProtKB-SubCell"/>
</dbReference>
<dbReference type="InterPro" id="IPR036179">
    <property type="entry name" value="Ig-like_dom_sf"/>
</dbReference>
<dbReference type="InterPro" id="IPR007110">
    <property type="entry name" value="Ig-like_dom"/>
</dbReference>
<dbReference type="Pfam" id="PF07654">
    <property type="entry name" value="C1-set"/>
    <property type="match status" value="1"/>
</dbReference>
<evidence type="ECO:0000313" key="9">
    <source>
        <dbReference type="Ensembl" id="ENSELUP00000095446.1"/>
    </source>
</evidence>
<evidence type="ECO:0000256" key="5">
    <source>
        <dbReference type="ARBA" id="ARBA00023170"/>
    </source>
</evidence>
<evidence type="ECO:0000259" key="8">
    <source>
        <dbReference type="PROSITE" id="PS50835"/>
    </source>
</evidence>
<reference evidence="9 10" key="1">
    <citation type="submission" date="2020-02" db="EMBL/GenBank/DDBJ databases">
        <title>Esox lucius (northern pike) genome, fEsoLuc1, primary haplotype.</title>
        <authorList>
            <person name="Myers G."/>
            <person name="Karagic N."/>
            <person name="Meyer A."/>
            <person name="Pippel M."/>
            <person name="Reichard M."/>
            <person name="Winkler S."/>
            <person name="Tracey A."/>
            <person name="Sims Y."/>
            <person name="Howe K."/>
            <person name="Rhie A."/>
            <person name="Formenti G."/>
            <person name="Durbin R."/>
            <person name="Fedrigo O."/>
            <person name="Jarvis E.D."/>
        </authorList>
    </citation>
    <scope>NUCLEOTIDE SEQUENCE [LARGE SCALE GENOMIC DNA]</scope>
</reference>
<dbReference type="Ensembl" id="ENSELUT00000097413.1">
    <property type="protein sequence ID" value="ENSELUP00000095446.1"/>
    <property type="gene ID" value="ENSELUG00000037921.1"/>
</dbReference>
<keyword evidence="10" id="KW-1185">Reference proteome</keyword>
<evidence type="ECO:0000256" key="4">
    <source>
        <dbReference type="ARBA" id="ARBA00023136"/>
    </source>
</evidence>
<feature type="transmembrane region" description="Helical" evidence="7">
    <location>
        <begin position="228"/>
        <end position="248"/>
    </location>
</feature>
<evidence type="ECO:0000256" key="3">
    <source>
        <dbReference type="ARBA" id="ARBA00022989"/>
    </source>
</evidence>
<keyword evidence="2 7" id="KW-0812">Transmembrane</keyword>
<sequence>MEYLYCVYFCETFLFSVSVSGQNLYQDQISETKKKGQNVSFKCRITGQCRSNYIYWYQKKDGEPFTFRDNSGSSELTIQSVDESHSATYYCPELKLLAWDNDLSRTFLHFFLFSSEPEPNGKTTLLCLASGMFPDIVKISWKMKDKTGRTIEVPKGEEVQQRDERKTTSMIIIDKVKAVENNLICSVKHEGGNNEVETPQGKPISLALLFFSSPDSFQSMVSLNLASLAYTLMIVKSLVYCCGLAVLLQLRNKGSRPSSLYIY</sequence>
<dbReference type="PANTHER" id="PTHR19256">
    <property type="entry name" value="T-CELL RECEPTOR GAMMA CHAIN"/>
    <property type="match status" value="1"/>
</dbReference>
<comment type="subcellular location">
    <subcellularLocation>
        <location evidence="1">Membrane</location>
    </subcellularLocation>
</comment>
<dbReference type="PANTHER" id="PTHR19256:SF65">
    <property type="entry name" value="T CELL RECEPTOR GAMMA CONSTANT 1-RELATED"/>
    <property type="match status" value="1"/>
</dbReference>
<dbReference type="InterPro" id="IPR051117">
    <property type="entry name" value="TRG_var/const_region"/>
</dbReference>
<dbReference type="Gene3D" id="2.60.40.10">
    <property type="entry name" value="Immunoglobulins"/>
    <property type="match status" value="2"/>
</dbReference>
<dbReference type="Pfam" id="PF13927">
    <property type="entry name" value="Ig_3"/>
    <property type="match status" value="1"/>
</dbReference>
<dbReference type="CDD" id="cd00099">
    <property type="entry name" value="IgV"/>
    <property type="match status" value="1"/>
</dbReference>
<dbReference type="SUPFAM" id="SSF48726">
    <property type="entry name" value="Immunoglobulin"/>
    <property type="match status" value="2"/>
</dbReference>